<keyword evidence="13" id="KW-1185">Reference proteome</keyword>
<comment type="similarity">
    <text evidence="2">Belongs to the GSP C family.</text>
</comment>
<keyword evidence="9 10" id="KW-0472">Membrane</keyword>
<gene>
    <name evidence="12" type="primary">gspC</name>
    <name evidence="12" type="ORF">PN838_15600</name>
</gene>
<keyword evidence="7" id="KW-0653">Protein transport</keyword>
<dbReference type="Proteomes" id="UP001528411">
    <property type="component" value="Unassembled WGS sequence"/>
</dbReference>
<evidence type="ECO:0000313" key="12">
    <source>
        <dbReference type="EMBL" id="MDC2889926.1"/>
    </source>
</evidence>
<dbReference type="NCBIfam" id="TIGR01713">
    <property type="entry name" value="typeII_sec_gspC"/>
    <property type="match status" value="1"/>
</dbReference>
<name>A0ABT5FGL4_9GAMM</name>
<reference evidence="12 13" key="1">
    <citation type="submission" date="2023-01" db="EMBL/GenBank/DDBJ databases">
        <title>Psychrosphaera sp. nov., isolated from marine algae.</title>
        <authorList>
            <person name="Bayburt H."/>
            <person name="Choi B.J."/>
            <person name="Kim J.M."/>
            <person name="Choi D.G."/>
            <person name="Jeon C.O."/>
        </authorList>
    </citation>
    <scope>NUCLEOTIDE SEQUENCE [LARGE SCALE GENOMIC DNA]</scope>
    <source>
        <strain evidence="12 13">G1-22</strain>
    </source>
</reference>
<sequence>MESSRFFEQLNRFWQKVPQQKLSILVTIMLLLYCANMVANMVWQLVPVSPSKGQFVTVSGIKSNATTQQASQLDMSALLKLNLFGDESKVPEVVKPVVTNTDAPKTRLNVTLTGLVADNSSSTSQTSVAIIESAGNQSTYGIGETIDKTQAKVDQILLDRVILSVSGRYETLMLEGIEYSTTILSSADEMVDETSKLADSQIIKGTARPTVKRPKVKATPKKMDKRADVELSKSLREQREQLFSDPKKLMDYIRIRPDRKGGELRGYRLTLQVKIQACLNKLA</sequence>
<dbReference type="InterPro" id="IPR036034">
    <property type="entry name" value="PDZ_sf"/>
</dbReference>
<evidence type="ECO:0000313" key="13">
    <source>
        <dbReference type="Proteomes" id="UP001528411"/>
    </source>
</evidence>
<comment type="caution">
    <text evidence="12">The sequence shown here is derived from an EMBL/GenBank/DDBJ whole genome shotgun (WGS) entry which is preliminary data.</text>
</comment>
<dbReference type="Gene3D" id="2.30.30.830">
    <property type="match status" value="1"/>
</dbReference>
<evidence type="ECO:0000256" key="6">
    <source>
        <dbReference type="ARBA" id="ARBA00022692"/>
    </source>
</evidence>
<dbReference type="InterPro" id="IPR024961">
    <property type="entry name" value="T2SS_GspC_N"/>
</dbReference>
<comment type="subcellular location">
    <subcellularLocation>
        <location evidence="1">Cell inner membrane</location>
    </subcellularLocation>
</comment>
<evidence type="ECO:0000256" key="5">
    <source>
        <dbReference type="ARBA" id="ARBA00022519"/>
    </source>
</evidence>
<keyword evidence="5" id="KW-0997">Cell inner membrane</keyword>
<accession>A0ABT5FGL4</accession>
<evidence type="ECO:0000256" key="2">
    <source>
        <dbReference type="ARBA" id="ARBA00007986"/>
    </source>
</evidence>
<keyword evidence="8 10" id="KW-1133">Transmembrane helix</keyword>
<feature type="domain" description="Type II secretion system protein GspC N-terminal" evidence="11">
    <location>
        <begin position="29"/>
        <end position="174"/>
    </location>
</feature>
<dbReference type="InterPro" id="IPR001639">
    <property type="entry name" value="T2SS_protein-GspC"/>
</dbReference>
<evidence type="ECO:0000256" key="10">
    <source>
        <dbReference type="SAM" id="Phobius"/>
    </source>
</evidence>
<feature type="transmembrane region" description="Helical" evidence="10">
    <location>
        <begin position="21"/>
        <end position="43"/>
    </location>
</feature>
<evidence type="ECO:0000256" key="4">
    <source>
        <dbReference type="ARBA" id="ARBA00022475"/>
    </source>
</evidence>
<evidence type="ECO:0000256" key="9">
    <source>
        <dbReference type="ARBA" id="ARBA00023136"/>
    </source>
</evidence>
<keyword evidence="6 10" id="KW-0812">Transmembrane</keyword>
<dbReference type="Gene3D" id="2.30.42.10">
    <property type="match status" value="1"/>
</dbReference>
<protein>
    <submittedName>
        <fullName evidence="12">Type II secretion system protein GspC</fullName>
    </submittedName>
</protein>
<keyword evidence="3" id="KW-0813">Transport</keyword>
<organism evidence="12 13">
    <name type="scientific">Psychrosphaera algicola</name>
    <dbReference type="NCBI Taxonomy" id="3023714"/>
    <lineage>
        <taxon>Bacteria</taxon>
        <taxon>Pseudomonadati</taxon>
        <taxon>Pseudomonadota</taxon>
        <taxon>Gammaproteobacteria</taxon>
        <taxon>Alteromonadales</taxon>
        <taxon>Pseudoalteromonadaceae</taxon>
        <taxon>Psychrosphaera</taxon>
    </lineage>
</organism>
<evidence type="ECO:0000256" key="3">
    <source>
        <dbReference type="ARBA" id="ARBA00022448"/>
    </source>
</evidence>
<dbReference type="EMBL" id="JAQOMS010000002">
    <property type="protein sequence ID" value="MDC2889926.1"/>
    <property type="molecule type" value="Genomic_DNA"/>
</dbReference>
<evidence type="ECO:0000256" key="8">
    <source>
        <dbReference type="ARBA" id="ARBA00022989"/>
    </source>
</evidence>
<proteinExistence type="inferred from homology"/>
<evidence type="ECO:0000256" key="1">
    <source>
        <dbReference type="ARBA" id="ARBA00004533"/>
    </source>
</evidence>
<evidence type="ECO:0000259" key="11">
    <source>
        <dbReference type="Pfam" id="PF11356"/>
    </source>
</evidence>
<keyword evidence="4" id="KW-1003">Cell membrane</keyword>
<dbReference type="Pfam" id="PF11356">
    <property type="entry name" value="T2SSC"/>
    <property type="match status" value="1"/>
</dbReference>
<evidence type="ECO:0000256" key="7">
    <source>
        <dbReference type="ARBA" id="ARBA00022927"/>
    </source>
</evidence>
<dbReference type="RefSeq" id="WP_272181247.1">
    <property type="nucleotide sequence ID" value="NZ_JAQOMS010000002.1"/>
</dbReference>